<accession>A0A0F9CVU1</accession>
<evidence type="ECO:0000313" key="1">
    <source>
        <dbReference type="EMBL" id="KKL04018.1"/>
    </source>
</evidence>
<proteinExistence type="predicted"/>
<sequence>MFDNPIMKIMMDRYGHIEDLDQLQAAMRDDGFGDFVDLFNDNSELIDSFMAEHREDMEQS</sequence>
<feature type="non-terminal residue" evidence="1">
    <location>
        <position position="60"/>
    </location>
</feature>
<dbReference type="AlphaFoldDB" id="A0A0F9CVU1"/>
<protein>
    <submittedName>
        <fullName evidence="1">Uncharacterized protein</fullName>
    </submittedName>
</protein>
<reference evidence="1" key="1">
    <citation type="journal article" date="2015" name="Nature">
        <title>Complex archaea that bridge the gap between prokaryotes and eukaryotes.</title>
        <authorList>
            <person name="Spang A."/>
            <person name="Saw J.H."/>
            <person name="Jorgensen S.L."/>
            <person name="Zaremba-Niedzwiedzka K."/>
            <person name="Martijn J."/>
            <person name="Lind A.E."/>
            <person name="van Eijk R."/>
            <person name="Schleper C."/>
            <person name="Guy L."/>
            <person name="Ettema T.J."/>
        </authorList>
    </citation>
    <scope>NUCLEOTIDE SEQUENCE</scope>
</reference>
<name>A0A0F9CVU1_9ZZZZ</name>
<comment type="caution">
    <text evidence="1">The sequence shown here is derived from an EMBL/GenBank/DDBJ whole genome shotgun (WGS) entry which is preliminary data.</text>
</comment>
<organism evidence="1">
    <name type="scientific">marine sediment metagenome</name>
    <dbReference type="NCBI Taxonomy" id="412755"/>
    <lineage>
        <taxon>unclassified sequences</taxon>
        <taxon>metagenomes</taxon>
        <taxon>ecological metagenomes</taxon>
    </lineage>
</organism>
<gene>
    <name evidence="1" type="ORF">LCGC14_2620280</name>
</gene>
<dbReference type="EMBL" id="LAZR01044701">
    <property type="protein sequence ID" value="KKL04018.1"/>
    <property type="molecule type" value="Genomic_DNA"/>
</dbReference>